<evidence type="ECO:0000313" key="2">
    <source>
        <dbReference type="Proteomes" id="UP000015102"/>
    </source>
</evidence>
<dbReference type="HOGENOM" id="CLU_2402146_0_0_1"/>
<sequence length="93" mass="10503">MQKPQRASGWRDEGNIENVHSCAPEIISLSPLIISVMKLSSSLPNQDSFGVSLSVEVSFRFFKGSSRFYHLRVPINNIEVIFTTFPSCHLTFK</sequence>
<organism evidence="1 2">
    <name type="scientific">Megaselia scalaris</name>
    <name type="common">Humpbacked fly</name>
    <name type="synonym">Phora scalaris</name>
    <dbReference type="NCBI Taxonomy" id="36166"/>
    <lineage>
        <taxon>Eukaryota</taxon>
        <taxon>Metazoa</taxon>
        <taxon>Ecdysozoa</taxon>
        <taxon>Arthropoda</taxon>
        <taxon>Hexapoda</taxon>
        <taxon>Insecta</taxon>
        <taxon>Pterygota</taxon>
        <taxon>Neoptera</taxon>
        <taxon>Endopterygota</taxon>
        <taxon>Diptera</taxon>
        <taxon>Brachycera</taxon>
        <taxon>Muscomorpha</taxon>
        <taxon>Platypezoidea</taxon>
        <taxon>Phoridae</taxon>
        <taxon>Megaseliini</taxon>
        <taxon>Megaselia</taxon>
    </lineage>
</organism>
<name>T1H5G2_MEGSC</name>
<evidence type="ECO:0000313" key="1">
    <source>
        <dbReference type="EnsemblMetazoa" id="MESCA011539-PA"/>
    </source>
</evidence>
<dbReference type="AlphaFoldDB" id="T1H5G2"/>
<dbReference type="Proteomes" id="UP000015102">
    <property type="component" value="Unassembled WGS sequence"/>
</dbReference>
<reference evidence="1" key="2">
    <citation type="submission" date="2015-06" db="UniProtKB">
        <authorList>
            <consortium name="EnsemblMetazoa"/>
        </authorList>
    </citation>
    <scope>IDENTIFICATION</scope>
</reference>
<dbReference type="EMBL" id="CAQQ02381415">
    <property type="status" value="NOT_ANNOTATED_CDS"/>
    <property type="molecule type" value="Genomic_DNA"/>
</dbReference>
<keyword evidence="2" id="KW-1185">Reference proteome</keyword>
<protein>
    <submittedName>
        <fullName evidence="1">Uncharacterized protein</fullName>
    </submittedName>
</protein>
<dbReference type="EnsemblMetazoa" id="MESCA011539-RA">
    <property type="protein sequence ID" value="MESCA011539-PA"/>
    <property type="gene ID" value="MESCA011539"/>
</dbReference>
<proteinExistence type="predicted"/>
<dbReference type="EMBL" id="CAQQ02381414">
    <property type="status" value="NOT_ANNOTATED_CDS"/>
    <property type="molecule type" value="Genomic_DNA"/>
</dbReference>
<reference evidence="2" key="1">
    <citation type="submission" date="2013-02" db="EMBL/GenBank/DDBJ databases">
        <authorList>
            <person name="Hughes D."/>
        </authorList>
    </citation>
    <scope>NUCLEOTIDE SEQUENCE</scope>
    <source>
        <strain>Durham</strain>
        <strain evidence="2">NC isolate 2 -- Noor lab</strain>
    </source>
</reference>
<accession>T1H5G2</accession>